<evidence type="ECO:0000313" key="2">
    <source>
        <dbReference type="EMBL" id="KAK4341208.1"/>
    </source>
</evidence>
<sequence length="297" mass="33124">MRKGARKCWRWIWYMDMSNDDDDLIANGLFVMVVQMFAVRSVSSQIFLVGNIHVLYNPNRGDIKLGQVRLFLESAQRLSQEWGDIPVVLAGDLNSMPQPLNNIRTNPTIQIIVQRATSSSIPLLGLQWKKALSMETSTSNHQTCQARRFKLTLRDLCLSTLIECYLIGKTLNQLKSELGMFISSSYGVRGSIDLVNTYVALLTSRLTGATREIGDTGAIHGSSNTIGVRDTPEERERKGEKEGRKIENFNQNHQDRQTGSNHSPGAAVTTKQQPNSGNKLYQATIITIVGRLGNELS</sequence>
<evidence type="ECO:0000313" key="3">
    <source>
        <dbReference type="Proteomes" id="UP001291623"/>
    </source>
</evidence>
<proteinExistence type="predicted"/>
<protein>
    <recommendedName>
        <fullName evidence="4">Endonuclease/exonuclease/phosphatase domain-containing protein</fullName>
    </recommendedName>
</protein>
<dbReference type="InterPro" id="IPR036691">
    <property type="entry name" value="Endo/exonu/phosph_ase_sf"/>
</dbReference>
<dbReference type="PANTHER" id="PTHR12121">
    <property type="entry name" value="CARBON CATABOLITE REPRESSOR PROTEIN 4"/>
    <property type="match status" value="1"/>
</dbReference>
<reference evidence="2" key="1">
    <citation type="submission" date="2023-12" db="EMBL/GenBank/DDBJ databases">
        <title>Genome assembly of Anisodus tanguticus.</title>
        <authorList>
            <person name="Wang Y.-J."/>
        </authorList>
    </citation>
    <scope>NUCLEOTIDE SEQUENCE</scope>
    <source>
        <strain evidence="2">KB-2021</strain>
        <tissue evidence="2">Leaf</tissue>
    </source>
</reference>
<name>A0AAE1QXW2_9SOLA</name>
<dbReference type="Proteomes" id="UP001291623">
    <property type="component" value="Unassembled WGS sequence"/>
</dbReference>
<accession>A0AAE1QXW2</accession>
<evidence type="ECO:0000256" key="1">
    <source>
        <dbReference type="SAM" id="MobiDB-lite"/>
    </source>
</evidence>
<dbReference type="PANTHER" id="PTHR12121:SF74">
    <property type="entry name" value="CARBON CATABOLITE REPRESSOR PROTEIN 4 HOMOLOG 5"/>
    <property type="match status" value="1"/>
</dbReference>
<dbReference type="Gene3D" id="3.60.10.10">
    <property type="entry name" value="Endonuclease/exonuclease/phosphatase"/>
    <property type="match status" value="1"/>
</dbReference>
<gene>
    <name evidence="2" type="ORF">RND71_039709</name>
</gene>
<dbReference type="AlphaFoldDB" id="A0AAE1QXW2"/>
<dbReference type="SUPFAM" id="SSF56219">
    <property type="entry name" value="DNase I-like"/>
    <property type="match status" value="1"/>
</dbReference>
<feature type="compositionally biased region" description="Polar residues" evidence="1">
    <location>
        <begin position="248"/>
        <end position="275"/>
    </location>
</feature>
<feature type="compositionally biased region" description="Basic and acidic residues" evidence="1">
    <location>
        <begin position="230"/>
        <end position="247"/>
    </location>
</feature>
<dbReference type="EMBL" id="JAVYJV010000022">
    <property type="protein sequence ID" value="KAK4341208.1"/>
    <property type="molecule type" value="Genomic_DNA"/>
</dbReference>
<keyword evidence="3" id="KW-1185">Reference proteome</keyword>
<evidence type="ECO:0008006" key="4">
    <source>
        <dbReference type="Google" id="ProtNLM"/>
    </source>
</evidence>
<feature type="region of interest" description="Disordered" evidence="1">
    <location>
        <begin position="217"/>
        <end position="275"/>
    </location>
</feature>
<comment type="caution">
    <text evidence="2">The sequence shown here is derived from an EMBL/GenBank/DDBJ whole genome shotgun (WGS) entry which is preliminary data.</text>
</comment>
<organism evidence="2 3">
    <name type="scientific">Anisodus tanguticus</name>
    <dbReference type="NCBI Taxonomy" id="243964"/>
    <lineage>
        <taxon>Eukaryota</taxon>
        <taxon>Viridiplantae</taxon>
        <taxon>Streptophyta</taxon>
        <taxon>Embryophyta</taxon>
        <taxon>Tracheophyta</taxon>
        <taxon>Spermatophyta</taxon>
        <taxon>Magnoliopsida</taxon>
        <taxon>eudicotyledons</taxon>
        <taxon>Gunneridae</taxon>
        <taxon>Pentapetalae</taxon>
        <taxon>asterids</taxon>
        <taxon>lamiids</taxon>
        <taxon>Solanales</taxon>
        <taxon>Solanaceae</taxon>
        <taxon>Solanoideae</taxon>
        <taxon>Hyoscyameae</taxon>
        <taxon>Anisodus</taxon>
    </lineage>
</organism>
<dbReference type="GO" id="GO:0000175">
    <property type="term" value="F:3'-5'-RNA exonuclease activity"/>
    <property type="evidence" value="ECO:0007669"/>
    <property type="project" value="TreeGrafter"/>
</dbReference>
<dbReference type="InterPro" id="IPR050410">
    <property type="entry name" value="CCR4/nocturin_mRNA_transcr"/>
</dbReference>